<name>A0A419S2M1_9SPHI</name>
<protein>
    <submittedName>
        <fullName evidence="1">Uncharacterized protein</fullName>
    </submittedName>
</protein>
<sequence>MKTSTKLLIGLLTCIPLAITAYAYLLKQKFDANEFVLSIYAEEPEYSKVILDNYNHIVLDGELFYTGESALTRKPTSQVGSYKSISVSWYPTIKFKGDTDIRSFQILSEYQEALRTKIVKDTLFVSFVKDHGKKADYNSKHPLLVIDNQHLKSIKAQSSTIKISNFENKELRLDVSKAKLEIKKTDVSTLTLIAGKESSVSMFQCNLDTLTYTILNRSQIDFENNHIKNYVKSDTDSTSFIAIRGHAENMTALLKQQRKN</sequence>
<organism evidence="1 2">
    <name type="scientific">Pelobium manganitolerans</name>
    <dbReference type="NCBI Taxonomy" id="1842495"/>
    <lineage>
        <taxon>Bacteria</taxon>
        <taxon>Pseudomonadati</taxon>
        <taxon>Bacteroidota</taxon>
        <taxon>Sphingobacteriia</taxon>
        <taxon>Sphingobacteriales</taxon>
        <taxon>Sphingobacteriaceae</taxon>
        <taxon>Pelobium</taxon>
    </lineage>
</organism>
<comment type="caution">
    <text evidence="1">The sequence shown here is derived from an EMBL/GenBank/DDBJ whole genome shotgun (WGS) entry which is preliminary data.</text>
</comment>
<proteinExistence type="predicted"/>
<evidence type="ECO:0000313" key="1">
    <source>
        <dbReference type="EMBL" id="RKD13220.1"/>
    </source>
</evidence>
<evidence type="ECO:0000313" key="2">
    <source>
        <dbReference type="Proteomes" id="UP000283433"/>
    </source>
</evidence>
<dbReference type="Gene3D" id="2.160.20.120">
    <property type="match status" value="1"/>
</dbReference>
<dbReference type="EMBL" id="MBTA01000028">
    <property type="protein sequence ID" value="RKD13220.1"/>
    <property type="molecule type" value="Genomic_DNA"/>
</dbReference>
<dbReference type="OrthoDB" id="798671at2"/>
<reference evidence="1 2" key="1">
    <citation type="submission" date="2016-07" db="EMBL/GenBank/DDBJ databases">
        <title>Genome of Pelobium manganitolerans.</title>
        <authorList>
            <person name="Wu S."/>
            <person name="Wang G."/>
        </authorList>
    </citation>
    <scope>NUCLEOTIDE SEQUENCE [LARGE SCALE GENOMIC DNA]</scope>
    <source>
        <strain evidence="1 2">YS-25</strain>
    </source>
</reference>
<dbReference type="AlphaFoldDB" id="A0A419S2M1"/>
<dbReference type="Proteomes" id="UP000283433">
    <property type="component" value="Unassembled WGS sequence"/>
</dbReference>
<gene>
    <name evidence="1" type="ORF">BCY91_10380</name>
</gene>
<accession>A0A419S2M1</accession>
<keyword evidence="2" id="KW-1185">Reference proteome</keyword>
<dbReference type="RefSeq" id="WP_120182871.1">
    <property type="nucleotide sequence ID" value="NZ_MBTA01000028.1"/>
</dbReference>